<evidence type="ECO:0000313" key="3">
    <source>
        <dbReference type="Proteomes" id="UP000632454"/>
    </source>
</evidence>
<reference evidence="3" key="1">
    <citation type="journal article" date="2019" name="Int. J. Syst. Evol. Microbiol.">
        <title>The Global Catalogue of Microorganisms (GCM) 10K type strain sequencing project: providing services to taxonomists for standard genome sequencing and annotation.</title>
        <authorList>
            <consortium name="The Broad Institute Genomics Platform"/>
            <consortium name="The Broad Institute Genome Sequencing Center for Infectious Disease"/>
            <person name="Wu L."/>
            <person name="Ma J."/>
        </authorList>
    </citation>
    <scope>NUCLEOTIDE SEQUENCE [LARGE SCALE GENOMIC DNA]</scope>
    <source>
        <strain evidence="3">CCM 7855</strain>
    </source>
</reference>
<evidence type="ECO:0000313" key="2">
    <source>
        <dbReference type="EMBL" id="GGF25941.1"/>
    </source>
</evidence>
<keyword evidence="3" id="KW-1185">Reference proteome</keyword>
<dbReference type="EMBL" id="BMCS01000001">
    <property type="protein sequence ID" value="GGF25941.1"/>
    <property type="molecule type" value="Genomic_DNA"/>
</dbReference>
<dbReference type="SUPFAM" id="SSF55331">
    <property type="entry name" value="Tautomerase/MIF"/>
    <property type="match status" value="1"/>
</dbReference>
<name>A0ABQ1UTN9_9NOCA</name>
<dbReference type="Proteomes" id="UP000632454">
    <property type="component" value="Unassembled WGS sequence"/>
</dbReference>
<protein>
    <recommendedName>
        <fullName evidence="1">Tautomerase cis-CaaD-like domain-containing protein</fullName>
    </recommendedName>
</protein>
<dbReference type="InterPro" id="IPR014347">
    <property type="entry name" value="Tautomerase/MIF_sf"/>
</dbReference>
<organism evidence="2 3">
    <name type="scientific">Williamsia phyllosphaerae</name>
    <dbReference type="NCBI Taxonomy" id="885042"/>
    <lineage>
        <taxon>Bacteria</taxon>
        <taxon>Bacillati</taxon>
        <taxon>Actinomycetota</taxon>
        <taxon>Actinomycetes</taxon>
        <taxon>Mycobacteriales</taxon>
        <taxon>Nocardiaceae</taxon>
        <taxon>Williamsia</taxon>
    </lineage>
</organism>
<sequence>MPLWTIHHSPGVFSDDDKASLAEEITDRYEKVGLPRFYVVVIFREVTADNFYVGGVSAPLSARVEIAHIARHLPDAASRRRTARWVGDVLAPYLERHDGLHWEFHIDETSEELWMINGIVPPPARSDAEKNWARTNTPAPW</sequence>
<evidence type="ECO:0000259" key="1">
    <source>
        <dbReference type="Pfam" id="PF14832"/>
    </source>
</evidence>
<feature type="domain" description="Tautomerase cis-CaaD-like" evidence="1">
    <location>
        <begin position="1"/>
        <end position="136"/>
    </location>
</feature>
<dbReference type="Gene3D" id="3.30.429.10">
    <property type="entry name" value="Macrophage Migration Inhibitory Factor"/>
    <property type="match status" value="1"/>
</dbReference>
<proteinExistence type="predicted"/>
<accession>A0ABQ1UTN9</accession>
<gene>
    <name evidence="2" type="ORF">GCM10007298_22260</name>
</gene>
<dbReference type="Pfam" id="PF14832">
    <property type="entry name" value="Tautomerase_3"/>
    <property type="match status" value="1"/>
</dbReference>
<comment type="caution">
    <text evidence="2">The sequence shown here is derived from an EMBL/GenBank/DDBJ whole genome shotgun (WGS) entry which is preliminary data.</text>
</comment>
<dbReference type="RefSeq" id="WP_188489580.1">
    <property type="nucleotide sequence ID" value="NZ_BMCS01000001.1"/>
</dbReference>
<dbReference type="InterPro" id="IPR028116">
    <property type="entry name" value="Cis-CaaD-like"/>
</dbReference>